<evidence type="ECO:0008006" key="3">
    <source>
        <dbReference type="Google" id="ProtNLM"/>
    </source>
</evidence>
<organism evidence="1 2">
    <name type="scientific">Ignelater luminosus</name>
    <name type="common">Cucubano</name>
    <name type="synonym">Pyrophorus luminosus</name>
    <dbReference type="NCBI Taxonomy" id="2038154"/>
    <lineage>
        <taxon>Eukaryota</taxon>
        <taxon>Metazoa</taxon>
        <taxon>Ecdysozoa</taxon>
        <taxon>Arthropoda</taxon>
        <taxon>Hexapoda</taxon>
        <taxon>Insecta</taxon>
        <taxon>Pterygota</taxon>
        <taxon>Neoptera</taxon>
        <taxon>Endopterygota</taxon>
        <taxon>Coleoptera</taxon>
        <taxon>Polyphaga</taxon>
        <taxon>Elateriformia</taxon>
        <taxon>Elateroidea</taxon>
        <taxon>Elateridae</taxon>
        <taxon>Agrypninae</taxon>
        <taxon>Pyrophorini</taxon>
        <taxon>Ignelater</taxon>
    </lineage>
</organism>
<dbReference type="Proteomes" id="UP000801492">
    <property type="component" value="Unassembled WGS sequence"/>
</dbReference>
<dbReference type="OrthoDB" id="6776014at2759"/>
<accession>A0A8K0D0Q8</accession>
<gene>
    <name evidence="1" type="ORF">ILUMI_08957</name>
</gene>
<dbReference type="SUPFAM" id="SSF56219">
    <property type="entry name" value="DNase I-like"/>
    <property type="match status" value="1"/>
</dbReference>
<protein>
    <recommendedName>
        <fullName evidence="3">Endonuclease/exonuclease/phosphatase domain-containing protein</fullName>
    </recommendedName>
</protein>
<evidence type="ECO:0000313" key="1">
    <source>
        <dbReference type="EMBL" id="KAF2897215.1"/>
    </source>
</evidence>
<sequence length="143" mass="16918">MKKIKVFYSELEQILEKLSNRKITTIVGDFNAKIGVTKEDRNLRETVGLYGLGERNVRGERLLHFCIDNNIFITNAGFLHHPRRLYTWMSPGDRYRNQTGYILVKSCWRTIFKDVKTYPEKDCNSDHQLLLAELRIKLRKNNK</sequence>
<evidence type="ECO:0000313" key="2">
    <source>
        <dbReference type="Proteomes" id="UP000801492"/>
    </source>
</evidence>
<dbReference type="AlphaFoldDB" id="A0A8K0D0Q8"/>
<keyword evidence="2" id="KW-1185">Reference proteome</keyword>
<proteinExistence type="predicted"/>
<comment type="caution">
    <text evidence="1">The sequence shown here is derived from an EMBL/GenBank/DDBJ whole genome shotgun (WGS) entry which is preliminary data.</text>
</comment>
<dbReference type="Gene3D" id="3.60.10.10">
    <property type="entry name" value="Endonuclease/exonuclease/phosphatase"/>
    <property type="match status" value="1"/>
</dbReference>
<dbReference type="EMBL" id="VTPC01004399">
    <property type="protein sequence ID" value="KAF2897215.1"/>
    <property type="molecule type" value="Genomic_DNA"/>
</dbReference>
<name>A0A8K0D0Q8_IGNLU</name>
<dbReference type="InterPro" id="IPR036691">
    <property type="entry name" value="Endo/exonu/phosph_ase_sf"/>
</dbReference>
<reference evidence="1" key="1">
    <citation type="submission" date="2019-08" db="EMBL/GenBank/DDBJ databases">
        <title>The genome of the North American firefly Photinus pyralis.</title>
        <authorList>
            <consortium name="Photinus pyralis genome working group"/>
            <person name="Fallon T.R."/>
            <person name="Sander Lower S.E."/>
            <person name="Weng J.-K."/>
        </authorList>
    </citation>
    <scope>NUCLEOTIDE SEQUENCE</scope>
    <source>
        <strain evidence="1">TRF0915ILg1</strain>
        <tissue evidence="1">Whole body</tissue>
    </source>
</reference>